<dbReference type="SMART" id="SM00091">
    <property type="entry name" value="PAS"/>
    <property type="match status" value="2"/>
</dbReference>
<comment type="caution">
    <text evidence="6">The sequence shown here is derived from an EMBL/GenBank/DDBJ whole genome shotgun (WGS) entry which is preliminary data.</text>
</comment>
<evidence type="ECO:0000259" key="4">
    <source>
        <dbReference type="PROSITE" id="PS50883"/>
    </source>
</evidence>
<dbReference type="NCBIfam" id="TIGR00229">
    <property type="entry name" value="sensory_box"/>
    <property type="match status" value="2"/>
</dbReference>
<dbReference type="SMART" id="SM00267">
    <property type="entry name" value="GGDEF"/>
    <property type="match status" value="1"/>
</dbReference>
<sequence>MESLANKAKALFKHGNFEQGVLKVVFVYAVVSALYIWLSDSFVSLLFKEPEKITQVSILKGWLFVCLTTLLLYVLVKRLLHRVLVSQAAEHKALEELSTSEAIYRSLTEQVPAIINRANVNDASSNVYVSPKVRELGYTLEEWLSSPGSWMERIHPEDRPLAIKALEDAHQNKTGFSCEYRLRAKNGEWRIFHDEAVYIEDEHNHINYLQGIMWDITERKAIESRMRQLSQAIEQSPVNTIITNLDGNIEYVNKAFEINSGYTAAEVLGKSPGFRASHKTPKSSIEALWNTLLQGKVWHGSFINLRKDGTEYVEQAVVAPVRDDKGNITHYLSVQQDITLQKRAEEEAYRLANYDTLTGLANRNLLISHLSQHLSSAQRQMQNDILMLINIDHFKHLNDARGHRFGDDVLKSVAQSLMDLNFDQAMIARYGGDEFAIHIHHPLSYEGTMTHHAATIVGNVSKVIMQPFNIQGTPLHITASIGVILFPEANNDTALTVLKNADTALHIAKQRGGNQTVFFESPMAQAVEKYYQIERDLHDALHSQQLQLYFQSQVNASAEVVGAEALLRWKHPEQGFIPPNIFIPVAEDSTLITQIDHFVLHEVCKLLVSPRLQTFQYRISVNISPRTFRQHTFTDSIKQMLSIYGLSGDRITLEVTEGMVLNNVEEVIQKMKMLSSLGIHFSIDDFGTGFSSLAYLKKLPVHELKIDKTFVQDAPTNQSDEVLIDAILAVAQKLDLRVVAEGVETEAQSVLLNAKAEVVQQGYLFSRPQPIDSWLLEINRVKTNTPL</sequence>
<keyword evidence="1" id="KW-0812">Transmembrane</keyword>
<dbReference type="Pfam" id="PF13426">
    <property type="entry name" value="PAS_9"/>
    <property type="match status" value="1"/>
</dbReference>
<dbReference type="STRING" id="1122236.GCA_000378225_02037"/>
<feature type="domain" description="PAS" evidence="2">
    <location>
        <begin position="225"/>
        <end position="296"/>
    </location>
</feature>
<dbReference type="Proteomes" id="UP000321374">
    <property type="component" value="Unassembled WGS sequence"/>
</dbReference>
<dbReference type="InterPro" id="IPR043128">
    <property type="entry name" value="Rev_trsase/Diguanyl_cyclase"/>
</dbReference>
<dbReference type="Gene3D" id="3.30.70.270">
    <property type="match status" value="1"/>
</dbReference>
<dbReference type="EMBL" id="SSGG01000074">
    <property type="protein sequence ID" value="TXI36894.1"/>
    <property type="molecule type" value="Genomic_DNA"/>
</dbReference>
<evidence type="ECO:0000259" key="2">
    <source>
        <dbReference type="PROSITE" id="PS50112"/>
    </source>
</evidence>
<evidence type="ECO:0000313" key="7">
    <source>
        <dbReference type="Proteomes" id="UP000321374"/>
    </source>
</evidence>
<dbReference type="AlphaFoldDB" id="A0A5C7WJR2"/>
<evidence type="ECO:0000256" key="1">
    <source>
        <dbReference type="SAM" id="Phobius"/>
    </source>
</evidence>
<feature type="domain" description="EAL" evidence="4">
    <location>
        <begin position="530"/>
        <end position="782"/>
    </location>
</feature>
<dbReference type="CDD" id="cd01949">
    <property type="entry name" value="GGDEF"/>
    <property type="match status" value="1"/>
</dbReference>
<dbReference type="PANTHER" id="PTHR44757">
    <property type="entry name" value="DIGUANYLATE CYCLASE DGCP"/>
    <property type="match status" value="1"/>
</dbReference>
<dbReference type="SUPFAM" id="SSF141868">
    <property type="entry name" value="EAL domain-like"/>
    <property type="match status" value="1"/>
</dbReference>
<feature type="domain" description="GGDEF" evidence="5">
    <location>
        <begin position="382"/>
        <end position="521"/>
    </location>
</feature>
<dbReference type="SUPFAM" id="SSF55785">
    <property type="entry name" value="PYP-like sensor domain (PAS domain)"/>
    <property type="match status" value="2"/>
</dbReference>
<feature type="domain" description="PAC" evidence="3">
    <location>
        <begin position="176"/>
        <end position="228"/>
    </location>
</feature>
<reference evidence="6 7" key="1">
    <citation type="submission" date="2018-09" db="EMBL/GenBank/DDBJ databases">
        <title>Metagenome Assembled Genomes from an Advanced Water Purification Facility.</title>
        <authorList>
            <person name="Stamps B.W."/>
            <person name="Spear J.R."/>
        </authorList>
    </citation>
    <scope>NUCLEOTIDE SEQUENCE [LARGE SCALE GENOMIC DNA]</scope>
    <source>
        <strain evidence="6">Bin_42_2</strain>
    </source>
</reference>
<name>A0A5C7WJR2_METME</name>
<dbReference type="Pfam" id="PF00563">
    <property type="entry name" value="EAL"/>
    <property type="match status" value="1"/>
</dbReference>
<dbReference type="Gene3D" id="3.30.450.20">
    <property type="entry name" value="PAS domain"/>
    <property type="match status" value="2"/>
</dbReference>
<keyword evidence="1" id="KW-0472">Membrane</keyword>
<dbReference type="CDD" id="cd01948">
    <property type="entry name" value="EAL"/>
    <property type="match status" value="1"/>
</dbReference>
<dbReference type="InterPro" id="IPR029787">
    <property type="entry name" value="Nucleotide_cyclase"/>
</dbReference>
<feature type="transmembrane region" description="Helical" evidence="1">
    <location>
        <begin position="58"/>
        <end position="76"/>
    </location>
</feature>
<protein>
    <submittedName>
        <fullName evidence="6">Phosphodiesterase</fullName>
    </submittedName>
</protein>
<organism evidence="6 7">
    <name type="scientific">Methylophilus methylotrophus</name>
    <name type="common">Bacterium W3A1</name>
    <dbReference type="NCBI Taxonomy" id="17"/>
    <lineage>
        <taxon>Bacteria</taxon>
        <taxon>Pseudomonadati</taxon>
        <taxon>Pseudomonadota</taxon>
        <taxon>Betaproteobacteria</taxon>
        <taxon>Nitrosomonadales</taxon>
        <taxon>Methylophilaceae</taxon>
        <taxon>Methylophilus</taxon>
    </lineage>
</organism>
<evidence type="ECO:0000259" key="3">
    <source>
        <dbReference type="PROSITE" id="PS50113"/>
    </source>
</evidence>
<proteinExistence type="predicted"/>
<dbReference type="InterPro" id="IPR035919">
    <property type="entry name" value="EAL_sf"/>
</dbReference>
<dbReference type="InterPro" id="IPR000700">
    <property type="entry name" value="PAS-assoc_C"/>
</dbReference>
<dbReference type="InterPro" id="IPR013655">
    <property type="entry name" value="PAS_fold_3"/>
</dbReference>
<dbReference type="InterPro" id="IPR052155">
    <property type="entry name" value="Biofilm_reg_signaling"/>
</dbReference>
<dbReference type="InterPro" id="IPR000014">
    <property type="entry name" value="PAS"/>
</dbReference>
<dbReference type="CDD" id="cd00130">
    <property type="entry name" value="PAS"/>
    <property type="match status" value="2"/>
</dbReference>
<evidence type="ECO:0000259" key="5">
    <source>
        <dbReference type="PROSITE" id="PS50887"/>
    </source>
</evidence>
<keyword evidence="1" id="KW-1133">Transmembrane helix</keyword>
<dbReference type="Gene3D" id="3.20.20.450">
    <property type="entry name" value="EAL domain"/>
    <property type="match status" value="1"/>
</dbReference>
<accession>A0A5C7WJR2</accession>
<dbReference type="PROSITE" id="PS50887">
    <property type="entry name" value="GGDEF"/>
    <property type="match status" value="1"/>
</dbReference>
<dbReference type="InterPro" id="IPR000160">
    <property type="entry name" value="GGDEF_dom"/>
</dbReference>
<dbReference type="SMART" id="SM00052">
    <property type="entry name" value="EAL"/>
    <property type="match status" value="1"/>
</dbReference>
<feature type="domain" description="PAC" evidence="3">
    <location>
        <begin position="296"/>
        <end position="350"/>
    </location>
</feature>
<feature type="domain" description="PAS" evidence="2">
    <location>
        <begin position="136"/>
        <end position="173"/>
    </location>
</feature>
<gene>
    <name evidence="6" type="ORF">E6Q51_04545</name>
</gene>
<dbReference type="InterPro" id="IPR001610">
    <property type="entry name" value="PAC"/>
</dbReference>
<dbReference type="SMART" id="SM00086">
    <property type="entry name" value="PAC"/>
    <property type="match status" value="2"/>
</dbReference>
<feature type="transmembrane region" description="Helical" evidence="1">
    <location>
        <begin position="20"/>
        <end position="38"/>
    </location>
</feature>
<dbReference type="PROSITE" id="PS50112">
    <property type="entry name" value="PAS"/>
    <property type="match status" value="2"/>
</dbReference>
<dbReference type="InterPro" id="IPR001633">
    <property type="entry name" value="EAL_dom"/>
</dbReference>
<dbReference type="InterPro" id="IPR035965">
    <property type="entry name" value="PAS-like_dom_sf"/>
</dbReference>
<evidence type="ECO:0000313" key="6">
    <source>
        <dbReference type="EMBL" id="TXI36894.1"/>
    </source>
</evidence>
<dbReference type="PROSITE" id="PS50113">
    <property type="entry name" value="PAC"/>
    <property type="match status" value="2"/>
</dbReference>
<dbReference type="NCBIfam" id="TIGR00254">
    <property type="entry name" value="GGDEF"/>
    <property type="match status" value="1"/>
</dbReference>
<dbReference type="PANTHER" id="PTHR44757:SF2">
    <property type="entry name" value="BIOFILM ARCHITECTURE MAINTENANCE PROTEIN MBAA"/>
    <property type="match status" value="1"/>
</dbReference>
<dbReference type="Pfam" id="PF08447">
    <property type="entry name" value="PAS_3"/>
    <property type="match status" value="1"/>
</dbReference>
<dbReference type="Pfam" id="PF00990">
    <property type="entry name" value="GGDEF"/>
    <property type="match status" value="1"/>
</dbReference>
<dbReference type="PROSITE" id="PS50883">
    <property type="entry name" value="EAL"/>
    <property type="match status" value="1"/>
</dbReference>
<dbReference type="SUPFAM" id="SSF55073">
    <property type="entry name" value="Nucleotide cyclase"/>
    <property type="match status" value="1"/>
</dbReference>